<dbReference type="CDD" id="cd00075">
    <property type="entry name" value="HATPase"/>
    <property type="match status" value="1"/>
</dbReference>
<evidence type="ECO:0000259" key="5">
    <source>
        <dbReference type="PROSITE" id="PS50109"/>
    </source>
</evidence>
<dbReference type="InterPro" id="IPR011123">
    <property type="entry name" value="Y_Y_Y"/>
</dbReference>
<dbReference type="Pfam" id="PF07494">
    <property type="entry name" value="Reg_prop"/>
    <property type="match status" value="1"/>
</dbReference>
<feature type="transmembrane region" description="Helical" evidence="4">
    <location>
        <begin position="733"/>
        <end position="755"/>
    </location>
</feature>
<keyword evidence="4" id="KW-0472">Membrane</keyword>
<comment type="caution">
    <text evidence="6">The sequence shown here is derived from an EMBL/GenBank/DDBJ whole genome shotgun (WGS) entry which is preliminary data.</text>
</comment>
<dbReference type="Gene3D" id="2.130.10.10">
    <property type="entry name" value="YVTN repeat-like/Quinoprotein amine dehydrogenase"/>
    <property type="match status" value="2"/>
</dbReference>
<organism evidence="6 7">
    <name type="scientific">Bowmanella denitrificans</name>
    <dbReference type="NCBI Taxonomy" id="366582"/>
    <lineage>
        <taxon>Bacteria</taxon>
        <taxon>Pseudomonadati</taxon>
        <taxon>Pseudomonadota</taxon>
        <taxon>Gammaproteobacteria</taxon>
        <taxon>Alteromonadales</taxon>
        <taxon>Alteromonadaceae</taxon>
        <taxon>Bowmanella</taxon>
    </lineage>
</organism>
<dbReference type="InterPro" id="IPR036890">
    <property type="entry name" value="HATPase_C_sf"/>
</dbReference>
<keyword evidence="3" id="KW-0597">Phosphoprotein</keyword>
<dbReference type="SUPFAM" id="SSF63829">
    <property type="entry name" value="Calcium-dependent phosphotriesterase"/>
    <property type="match status" value="3"/>
</dbReference>
<dbReference type="InterPro" id="IPR005467">
    <property type="entry name" value="His_kinase_dom"/>
</dbReference>
<keyword evidence="4" id="KW-1133">Transmembrane helix</keyword>
<gene>
    <name evidence="6" type="ORF">GCM10009092_25720</name>
</gene>
<evidence type="ECO:0000313" key="6">
    <source>
        <dbReference type="EMBL" id="GAA0360362.1"/>
    </source>
</evidence>
<dbReference type="PANTHER" id="PTHR43547:SF2">
    <property type="entry name" value="HYBRID SIGNAL TRANSDUCTION HISTIDINE KINASE C"/>
    <property type="match status" value="1"/>
</dbReference>
<dbReference type="RefSeq" id="WP_343845381.1">
    <property type="nucleotide sequence ID" value="NZ_BAAAEI010000014.1"/>
</dbReference>
<dbReference type="GO" id="GO:0005524">
    <property type="term" value="F:ATP binding"/>
    <property type="evidence" value="ECO:0007669"/>
    <property type="project" value="UniProtKB-KW"/>
</dbReference>
<dbReference type="Gene3D" id="3.30.565.10">
    <property type="entry name" value="Histidine kinase-like ATPase, C-terminal domain"/>
    <property type="match status" value="1"/>
</dbReference>
<dbReference type="InterPro" id="IPR003661">
    <property type="entry name" value="HisK_dim/P_dom"/>
</dbReference>
<dbReference type="Gene3D" id="1.10.287.130">
    <property type="match status" value="1"/>
</dbReference>
<proteinExistence type="predicted"/>
<dbReference type="Pfam" id="PF02518">
    <property type="entry name" value="HATPase_c"/>
    <property type="match status" value="1"/>
</dbReference>
<comment type="catalytic activity">
    <reaction evidence="1">
        <text>ATP + protein L-histidine = ADP + protein N-phospho-L-histidine.</text>
        <dbReference type="EC" id="2.7.13.3"/>
    </reaction>
</comment>
<dbReference type="InterPro" id="IPR013783">
    <property type="entry name" value="Ig-like_fold"/>
</dbReference>
<evidence type="ECO:0000256" key="2">
    <source>
        <dbReference type="ARBA" id="ARBA00012438"/>
    </source>
</evidence>
<feature type="domain" description="Histidine kinase" evidence="5">
    <location>
        <begin position="805"/>
        <end position="1040"/>
    </location>
</feature>
<dbReference type="Pfam" id="PF07495">
    <property type="entry name" value="Y_Y_Y"/>
    <property type="match status" value="1"/>
</dbReference>
<keyword evidence="4" id="KW-0812">Transmembrane</keyword>
<dbReference type="InterPro" id="IPR015943">
    <property type="entry name" value="WD40/YVTN_repeat-like_dom_sf"/>
</dbReference>
<evidence type="ECO:0000256" key="3">
    <source>
        <dbReference type="ARBA" id="ARBA00022553"/>
    </source>
</evidence>
<dbReference type="EMBL" id="BAAAEI010000014">
    <property type="protein sequence ID" value="GAA0360362.1"/>
    <property type="molecule type" value="Genomic_DNA"/>
</dbReference>
<sequence>MQHFSQGDYGAHNQNWAVLQHPNGLMYFGNTDGILEFDGLRWRLIRVANDTAVRSLALGNDGKVLVGAMGELGYLAADQYGHMRYHSLTEQVPESMQGFSDVWQIFVLPDGVYFRTSARLLRWDGDAFHSWEPEVAFHRTFQIGQRLLIRQVNFGLFELIDDELRLLAGGERFAGELIYSVLPWDQDGKTLLVGTRSQGFWLFDGQNWTPWLTEAGADIKRDLIYQAIWLPGERLGVATEQGGLYILNRDGKWVEYWDRNAGLPDNSIRYAYLDQQQGLWLALNRGISRIEAGGQFSQYDETNGLPGTVNIVHRHQGQLYAGTSQGLFALLPGSQARFKAIEGIRGQTWDFLSFEQTGAKAQSHLLVANGHGLFDISADQITNLQPLQTSQSCLVPSAVYPGRIYICTYGLTAIEYRDGDWQDLGKVPGMDDEIRSMLETEDGQLWLGTRSTGVLRLQLPSGGSLAHPAKIERFGMEHGLPDLNWNNVFMIEGSPAFTTLHGWFRFDQSRQRFVPDHRFAGLFDGEPRRLGFPGKPVTSPDGRIWAHSSNKAVRLSELGAVIQQAEGSYRWDRRPLAALHNKSVVPMLLEPDGTLWLGGADGLVSFNTLRESDYTQPFRVLLRHVSERDGAVLYGGSSDSRHIQHATPLTPKPRLRFEFAATSYNSLTANRFQYRLEGLDKDWSPWTSDAFTDYSNLWEGHYRFHVRAKNRFGLISEEAVFAFQVLPPWYRSWWAYAGYVLGLILLGWLGLQVYFHQLAARNRELTREVHARTRDLESALTELRETQQELVESEKMATAGRLVAGMAHQINTPVGNGQVTASMLLDQVHDVRTSLQNQQLGRQKLEKFLDTWNQGLALIVSSLERVGNLVQNLRKITEASQDCQSEWFELEHILAEVESKLRQQAQRQGVRILFHCTPGLKIHCNWIALTDCIQELVDNSLTYGFLEPGQNRSKQEITIDVSEVDDTIVMHYQDNGQGIRPELRDRIFEPFAASMHGNYMHPGLGMHRLFSVIKLTLQGHIELTASNEGVHFVIKLPRQIGPNVRDTGQNPGKD</sequence>
<evidence type="ECO:0000256" key="1">
    <source>
        <dbReference type="ARBA" id="ARBA00000085"/>
    </source>
</evidence>
<dbReference type="CDD" id="cd00082">
    <property type="entry name" value="HisKA"/>
    <property type="match status" value="1"/>
</dbReference>
<reference evidence="6 7" key="1">
    <citation type="journal article" date="2019" name="Int. J. Syst. Evol. Microbiol.">
        <title>The Global Catalogue of Microorganisms (GCM) 10K type strain sequencing project: providing services to taxonomists for standard genome sequencing and annotation.</title>
        <authorList>
            <consortium name="The Broad Institute Genomics Platform"/>
            <consortium name="The Broad Institute Genome Sequencing Center for Infectious Disease"/>
            <person name="Wu L."/>
            <person name="Ma J."/>
        </authorList>
    </citation>
    <scope>NUCLEOTIDE SEQUENCE [LARGE SCALE GENOMIC DNA]</scope>
    <source>
        <strain evidence="6 7">JCM 13378</strain>
    </source>
</reference>
<dbReference type="EC" id="2.7.13.3" evidence="2"/>
<name>A0ABN0XBV4_9ALTE</name>
<dbReference type="Gene3D" id="2.60.40.10">
    <property type="entry name" value="Immunoglobulins"/>
    <property type="match status" value="1"/>
</dbReference>
<protein>
    <recommendedName>
        <fullName evidence="2">histidine kinase</fullName>
        <ecNumber evidence="2">2.7.13.3</ecNumber>
    </recommendedName>
</protein>
<dbReference type="InterPro" id="IPR011110">
    <property type="entry name" value="Reg_prop"/>
</dbReference>
<dbReference type="SMART" id="SM00387">
    <property type="entry name" value="HATPase_c"/>
    <property type="match status" value="1"/>
</dbReference>
<dbReference type="SUPFAM" id="SSF55874">
    <property type="entry name" value="ATPase domain of HSP90 chaperone/DNA topoisomerase II/histidine kinase"/>
    <property type="match status" value="1"/>
</dbReference>
<keyword evidence="6" id="KW-0067">ATP-binding</keyword>
<evidence type="ECO:0000256" key="4">
    <source>
        <dbReference type="SAM" id="Phobius"/>
    </source>
</evidence>
<keyword evidence="6" id="KW-0547">Nucleotide-binding</keyword>
<accession>A0ABN0XBV4</accession>
<dbReference type="Proteomes" id="UP001501757">
    <property type="component" value="Unassembled WGS sequence"/>
</dbReference>
<keyword evidence="7" id="KW-1185">Reference proteome</keyword>
<dbReference type="PANTHER" id="PTHR43547">
    <property type="entry name" value="TWO-COMPONENT HISTIDINE KINASE"/>
    <property type="match status" value="1"/>
</dbReference>
<dbReference type="PROSITE" id="PS50109">
    <property type="entry name" value="HIS_KIN"/>
    <property type="match status" value="1"/>
</dbReference>
<dbReference type="InterPro" id="IPR003594">
    <property type="entry name" value="HATPase_dom"/>
</dbReference>
<evidence type="ECO:0000313" key="7">
    <source>
        <dbReference type="Proteomes" id="UP001501757"/>
    </source>
</evidence>